<dbReference type="InterPro" id="IPR008974">
    <property type="entry name" value="TRAF-like"/>
</dbReference>
<accession>A0ABC9F120</accession>
<dbReference type="Gene3D" id="2.60.210.10">
    <property type="entry name" value="Apoptosis, Tumor Necrosis Factor Receptor Associated Protein 2, Chain A"/>
    <property type="match status" value="1"/>
</dbReference>
<evidence type="ECO:0000313" key="3">
    <source>
        <dbReference type="Proteomes" id="UP001497457"/>
    </source>
</evidence>
<dbReference type="PANTHER" id="PTHR26379:SF443">
    <property type="entry name" value="MATH DOMAIN CONTAINING PROTEIN"/>
    <property type="match status" value="1"/>
</dbReference>
<gene>
    <name evidence="2" type="ORF">URODEC1_LOCUS100840</name>
</gene>
<protein>
    <recommendedName>
        <fullName evidence="1">MATH domain-containing protein</fullName>
    </recommendedName>
</protein>
<evidence type="ECO:0000313" key="2">
    <source>
        <dbReference type="EMBL" id="CAL5067163.1"/>
    </source>
</evidence>
<feature type="domain" description="MATH" evidence="1">
    <location>
        <begin position="41"/>
        <end position="171"/>
    </location>
</feature>
<dbReference type="AlphaFoldDB" id="A0ABC9F120"/>
<name>A0ABC9F120_9POAL</name>
<dbReference type="InterPro" id="IPR002083">
    <property type="entry name" value="MATH/TRAF_dom"/>
</dbReference>
<dbReference type="Proteomes" id="UP001497457">
    <property type="component" value="Chromosome 5rd"/>
</dbReference>
<sequence>MSQPSYAPLRAGAAADIHDASTSSPETLTVSTVAAAAVGAVGHHLLKVEGYSRLKRMHGGTGSSYIKSGEFTAGGHAWRIQCYLNGEHEEEAGHVSLYVFPAVAPAGIVHAEFEVELLHHHGAAAPWPFRGRVRAVRFRAGRKWGYPKFIAVKDLERRFLRDDCFGIRCSVTVVEERAAAEEDVTAEDMDRVGVVCPCKDGSCQFKHERPAETLWEKIALICRFICGEASS</sequence>
<organism evidence="2 3">
    <name type="scientific">Urochloa decumbens</name>
    <dbReference type="NCBI Taxonomy" id="240449"/>
    <lineage>
        <taxon>Eukaryota</taxon>
        <taxon>Viridiplantae</taxon>
        <taxon>Streptophyta</taxon>
        <taxon>Embryophyta</taxon>
        <taxon>Tracheophyta</taxon>
        <taxon>Spermatophyta</taxon>
        <taxon>Magnoliopsida</taxon>
        <taxon>Liliopsida</taxon>
        <taxon>Poales</taxon>
        <taxon>Poaceae</taxon>
        <taxon>PACMAD clade</taxon>
        <taxon>Panicoideae</taxon>
        <taxon>Panicodae</taxon>
        <taxon>Paniceae</taxon>
        <taxon>Melinidinae</taxon>
        <taxon>Urochloa</taxon>
    </lineage>
</organism>
<proteinExistence type="predicted"/>
<dbReference type="EMBL" id="OZ075115">
    <property type="protein sequence ID" value="CAL5067163.1"/>
    <property type="molecule type" value="Genomic_DNA"/>
</dbReference>
<keyword evidence="3" id="KW-1185">Reference proteome</keyword>
<dbReference type="Pfam" id="PF22486">
    <property type="entry name" value="MATH_2"/>
    <property type="match status" value="1"/>
</dbReference>
<dbReference type="SUPFAM" id="SSF49599">
    <property type="entry name" value="TRAF domain-like"/>
    <property type="match status" value="1"/>
</dbReference>
<evidence type="ECO:0000259" key="1">
    <source>
        <dbReference type="PROSITE" id="PS50144"/>
    </source>
</evidence>
<dbReference type="InterPro" id="IPR045005">
    <property type="entry name" value="BPM1-6"/>
</dbReference>
<dbReference type="CDD" id="cd00121">
    <property type="entry name" value="MATH"/>
    <property type="match status" value="1"/>
</dbReference>
<reference evidence="3" key="1">
    <citation type="submission" date="2024-06" db="EMBL/GenBank/DDBJ databases">
        <authorList>
            <person name="Ryan C."/>
        </authorList>
    </citation>
    <scope>NUCLEOTIDE SEQUENCE [LARGE SCALE GENOMIC DNA]</scope>
</reference>
<dbReference type="PANTHER" id="PTHR26379">
    <property type="entry name" value="BTB/POZ AND MATH DOMAIN-CONTAINING PROTEIN 1"/>
    <property type="match status" value="1"/>
</dbReference>
<dbReference type="PROSITE" id="PS50144">
    <property type="entry name" value="MATH"/>
    <property type="match status" value="1"/>
</dbReference>
<reference evidence="2 3" key="2">
    <citation type="submission" date="2024-10" db="EMBL/GenBank/DDBJ databases">
        <authorList>
            <person name="Ryan C."/>
        </authorList>
    </citation>
    <scope>NUCLEOTIDE SEQUENCE [LARGE SCALE GENOMIC DNA]</scope>
</reference>